<keyword evidence="4" id="KW-1185">Reference proteome</keyword>
<dbReference type="Proteomes" id="UP001318860">
    <property type="component" value="Unassembled WGS sequence"/>
</dbReference>
<name>A0ABR0WIC7_REHGL</name>
<evidence type="ECO:0000313" key="4">
    <source>
        <dbReference type="Proteomes" id="UP001318860"/>
    </source>
</evidence>
<dbReference type="EMBL" id="JABTTQ020000011">
    <property type="protein sequence ID" value="KAK6146084.1"/>
    <property type="molecule type" value="Genomic_DNA"/>
</dbReference>
<comment type="caution">
    <text evidence="3">The sequence shown here is derived from an EMBL/GenBank/DDBJ whole genome shotgun (WGS) entry which is preliminary data.</text>
</comment>
<accession>A0ABR0WIC7</accession>
<sequence>MRPSPLCETADEETLLAWAERRTKSRQEQSQMNEGATSHIPSSPTDSEMEAEFAEGRAEPTYSGINAFKSYSRDFISEEASKNWDTILKQRVFQDKIIHMEEFETNNMIGYLKYRNIFKTVTYARAYVDRVIKEFYCNLLIDSFNPNSAKYGHIFLRKKVYQFTPQIANEFLETENVDEERFVVSDSVVVQKLTRNHVTKWHAPGKKLHSAQISSKYVALHKIAIANWLPTTNNANVTKEQAIFLYKVGLKHKINFGTHICGIISSYAERDGDNVAEPNSSSPVNDPILDYLIKQENYAASKIEFWIHQRDETRRLILYKKGE</sequence>
<protein>
    <recommendedName>
        <fullName evidence="2">Putative plant transposon protein domain-containing protein</fullName>
    </recommendedName>
</protein>
<evidence type="ECO:0000256" key="1">
    <source>
        <dbReference type="SAM" id="MobiDB-lite"/>
    </source>
</evidence>
<organism evidence="3 4">
    <name type="scientific">Rehmannia glutinosa</name>
    <name type="common">Chinese foxglove</name>
    <dbReference type="NCBI Taxonomy" id="99300"/>
    <lineage>
        <taxon>Eukaryota</taxon>
        <taxon>Viridiplantae</taxon>
        <taxon>Streptophyta</taxon>
        <taxon>Embryophyta</taxon>
        <taxon>Tracheophyta</taxon>
        <taxon>Spermatophyta</taxon>
        <taxon>Magnoliopsida</taxon>
        <taxon>eudicotyledons</taxon>
        <taxon>Gunneridae</taxon>
        <taxon>Pentapetalae</taxon>
        <taxon>asterids</taxon>
        <taxon>lamiids</taxon>
        <taxon>Lamiales</taxon>
        <taxon>Orobanchaceae</taxon>
        <taxon>Rehmannieae</taxon>
        <taxon>Rehmannia</taxon>
    </lineage>
</organism>
<reference evidence="3 4" key="1">
    <citation type="journal article" date="2021" name="Comput. Struct. Biotechnol. J.">
        <title>De novo genome assembly of the potent medicinal plant Rehmannia glutinosa using nanopore technology.</title>
        <authorList>
            <person name="Ma L."/>
            <person name="Dong C."/>
            <person name="Song C."/>
            <person name="Wang X."/>
            <person name="Zheng X."/>
            <person name="Niu Y."/>
            <person name="Chen S."/>
            <person name="Feng W."/>
        </authorList>
    </citation>
    <scope>NUCLEOTIDE SEQUENCE [LARGE SCALE GENOMIC DNA]</scope>
    <source>
        <strain evidence="3">DH-2019</strain>
    </source>
</reference>
<gene>
    <name evidence="3" type="ORF">DH2020_019953</name>
</gene>
<dbReference type="InterPro" id="IPR046796">
    <property type="entry name" value="Transposase_32_dom"/>
</dbReference>
<evidence type="ECO:0000259" key="2">
    <source>
        <dbReference type="Pfam" id="PF20167"/>
    </source>
</evidence>
<feature type="region of interest" description="Disordered" evidence="1">
    <location>
        <begin position="19"/>
        <end position="54"/>
    </location>
</feature>
<feature type="domain" description="Putative plant transposon protein" evidence="2">
    <location>
        <begin position="115"/>
        <end position="267"/>
    </location>
</feature>
<evidence type="ECO:0000313" key="3">
    <source>
        <dbReference type="EMBL" id="KAK6146084.1"/>
    </source>
</evidence>
<feature type="compositionally biased region" description="Polar residues" evidence="1">
    <location>
        <begin position="28"/>
        <end position="46"/>
    </location>
</feature>
<dbReference type="Pfam" id="PF20167">
    <property type="entry name" value="Transposase_32"/>
    <property type="match status" value="1"/>
</dbReference>
<proteinExistence type="predicted"/>